<protein>
    <recommendedName>
        <fullName evidence="4">Outer membrane protein beta-barrel domain-containing protein</fullName>
    </recommendedName>
</protein>
<dbReference type="Proteomes" id="UP000679725">
    <property type="component" value="Unassembled WGS sequence"/>
</dbReference>
<reference evidence="2 3" key="1">
    <citation type="submission" date="2021-04" db="EMBL/GenBank/DDBJ databases">
        <authorList>
            <person name="Rodrigo-Torres L."/>
            <person name="Arahal R. D."/>
            <person name="Lucena T."/>
        </authorList>
    </citation>
    <scope>NUCLEOTIDE SEQUENCE [LARGE SCALE GENOMIC DNA]</scope>
    <source>
        <strain evidence="2 3">CECT 9623</strain>
    </source>
</reference>
<accession>A0ABN7RDL3</accession>
<keyword evidence="3" id="KW-1185">Reference proteome</keyword>
<comment type="caution">
    <text evidence="2">The sequence shown here is derived from an EMBL/GenBank/DDBJ whole genome shotgun (WGS) entry which is preliminary data.</text>
</comment>
<sequence>MKNSILTFLLIIFLTNIATAQFQSGESFVSGSFFNNLNSVSRTDNTPRFNAYNHYINLSVGKFVRDNRALGWGLTHSLSTASNSALQPEPTLLRDISFGIERFAEYYKSLNDKFALYARPALNLGYAFKNSNAVEQNLVVYESKINTISISAGISAGVVWRVSPKWALYGGFAFLNPISIGYEFSKTENFQNKYPNGENVKSTGNAVTYAFSPNLSSGSIGLGFRYFYGGK</sequence>
<dbReference type="RefSeq" id="WP_215233718.1">
    <property type="nucleotide sequence ID" value="NZ_CAJRAU010000003.1"/>
</dbReference>
<evidence type="ECO:0008006" key="4">
    <source>
        <dbReference type="Google" id="ProtNLM"/>
    </source>
</evidence>
<keyword evidence="1" id="KW-0732">Signal</keyword>
<feature type="chain" id="PRO_5045116869" description="Outer membrane protein beta-barrel domain-containing protein" evidence="1">
    <location>
        <begin position="21"/>
        <end position="231"/>
    </location>
</feature>
<gene>
    <name evidence="2" type="ORF">DYBT9623_02354</name>
</gene>
<evidence type="ECO:0000256" key="1">
    <source>
        <dbReference type="SAM" id="SignalP"/>
    </source>
</evidence>
<proteinExistence type="predicted"/>
<evidence type="ECO:0000313" key="3">
    <source>
        <dbReference type="Proteomes" id="UP000679725"/>
    </source>
</evidence>
<feature type="signal peptide" evidence="1">
    <location>
        <begin position="1"/>
        <end position="20"/>
    </location>
</feature>
<evidence type="ECO:0000313" key="2">
    <source>
        <dbReference type="EMBL" id="CAG5069618.1"/>
    </source>
</evidence>
<name>A0ABN7RDL3_9BACT</name>
<organism evidence="2 3">
    <name type="scientific">Dyadobacter linearis</name>
    <dbReference type="NCBI Taxonomy" id="2823330"/>
    <lineage>
        <taxon>Bacteria</taxon>
        <taxon>Pseudomonadati</taxon>
        <taxon>Bacteroidota</taxon>
        <taxon>Cytophagia</taxon>
        <taxon>Cytophagales</taxon>
        <taxon>Spirosomataceae</taxon>
        <taxon>Dyadobacter</taxon>
    </lineage>
</organism>
<dbReference type="EMBL" id="CAJRAU010000003">
    <property type="protein sequence ID" value="CAG5069618.1"/>
    <property type="molecule type" value="Genomic_DNA"/>
</dbReference>